<proteinExistence type="predicted"/>
<sequence>MEERNNPEAEPQNENGDDEELDDDEAWERLRETLSAQELQFLEDAMAWGITEEELYTIVASVFTDLNKMALQDGPFSQPVVMRCVASYMDFESLKNLRIACTAMKTMMDPYFYKRGTFKIKNSAEFYAFLKKPNTNNHTIGGKIQRISFIEEIDLFEVSRVMYRSQESLVELSILTEPLKLRGEFQNVASVLPLMKKLHTLRLHLPRRYLLYQLFRNTPLKTIKTIQFNFENAHAITIAGIFQSCPNITNIEISESQLKHISKLAVAPAIFTPGKTFTREENTIHLYSVRRKT</sequence>
<evidence type="ECO:0008006" key="4">
    <source>
        <dbReference type="Google" id="ProtNLM"/>
    </source>
</evidence>
<name>A0ABP1QL38_9HEXA</name>
<keyword evidence="3" id="KW-1185">Reference proteome</keyword>
<dbReference type="EMBL" id="CAXLJM020000034">
    <property type="protein sequence ID" value="CAL8103426.1"/>
    <property type="molecule type" value="Genomic_DNA"/>
</dbReference>
<evidence type="ECO:0000313" key="2">
    <source>
        <dbReference type="EMBL" id="CAL8103426.1"/>
    </source>
</evidence>
<gene>
    <name evidence="2" type="ORF">ODALV1_LOCUS11443</name>
</gene>
<reference evidence="2 3" key="1">
    <citation type="submission" date="2024-08" db="EMBL/GenBank/DDBJ databases">
        <authorList>
            <person name="Cucini C."/>
            <person name="Frati F."/>
        </authorList>
    </citation>
    <scope>NUCLEOTIDE SEQUENCE [LARGE SCALE GENOMIC DNA]</scope>
</reference>
<evidence type="ECO:0000313" key="3">
    <source>
        <dbReference type="Proteomes" id="UP001642540"/>
    </source>
</evidence>
<feature type="region of interest" description="Disordered" evidence="1">
    <location>
        <begin position="1"/>
        <end position="24"/>
    </location>
</feature>
<comment type="caution">
    <text evidence="2">The sequence shown here is derived from an EMBL/GenBank/DDBJ whole genome shotgun (WGS) entry which is preliminary data.</text>
</comment>
<evidence type="ECO:0000256" key="1">
    <source>
        <dbReference type="SAM" id="MobiDB-lite"/>
    </source>
</evidence>
<organism evidence="2 3">
    <name type="scientific">Orchesella dallaii</name>
    <dbReference type="NCBI Taxonomy" id="48710"/>
    <lineage>
        <taxon>Eukaryota</taxon>
        <taxon>Metazoa</taxon>
        <taxon>Ecdysozoa</taxon>
        <taxon>Arthropoda</taxon>
        <taxon>Hexapoda</taxon>
        <taxon>Collembola</taxon>
        <taxon>Entomobryomorpha</taxon>
        <taxon>Entomobryoidea</taxon>
        <taxon>Orchesellidae</taxon>
        <taxon>Orchesellinae</taxon>
        <taxon>Orchesella</taxon>
    </lineage>
</organism>
<accession>A0ABP1QL38</accession>
<feature type="compositionally biased region" description="Acidic residues" evidence="1">
    <location>
        <begin position="15"/>
        <end position="24"/>
    </location>
</feature>
<protein>
    <recommendedName>
        <fullName evidence="4">F-box domain-containing protein</fullName>
    </recommendedName>
</protein>
<dbReference type="Proteomes" id="UP001642540">
    <property type="component" value="Unassembled WGS sequence"/>
</dbReference>